<reference evidence="3 4" key="1">
    <citation type="submission" date="2019-06" db="EMBL/GenBank/DDBJ databases">
        <title>Whole genome shotgun sequence of Streptomyces cacaoi subsp. cacaoi NBRC 12748.</title>
        <authorList>
            <person name="Hosoyama A."/>
            <person name="Uohara A."/>
            <person name="Ohji S."/>
            <person name="Ichikawa N."/>
        </authorList>
    </citation>
    <scope>NUCLEOTIDE SEQUENCE [LARGE SCALE GENOMIC DNA]</scope>
    <source>
        <strain evidence="3 4">NBRC 12748</strain>
    </source>
</reference>
<dbReference type="OrthoDB" id="3718433at2"/>
<dbReference type="Gene3D" id="3.40.190.10">
    <property type="entry name" value="Periplasmic binding protein-like II"/>
    <property type="match status" value="1"/>
</dbReference>
<evidence type="ECO:0008006" key="5">
    <source>
        <dbReference type="Google" id="ProtNLM"/>
    </source>
</evidence>
<evidence type="ECO:0000256" key="1">
    <source>
        <dbReference type="SAM" id="MobiDB-lite"/>
    </source>
</evidence>
<feature type="region of interest" description="Disordered" evidence="1">
    <location>
        <begin position="228"/>
        <end position="256"/>
    </location>
</feature>
<accession>A0A4Y3R5C2</accession>
<dbReference type="SUPFAM" id="SSF53850">
    <property type="entry name" value="Periplasmic binding protein-like II"/>
    <property type="match status" value="1"/>
</dbReference>
<comment type="caution">
    <text evidence="3">The sequence shown here is derived from an EMBL/GenBank/DDBJ whole genome shotgun (WGS) entry which is preliminary data.</text>
</comment>
<name>A0A4Y3R5C2_STRCI</name>
<proteinExistence type="predicted"/>
<feature type="signal peptide" evidence="2">
    <location>
        <begin position="1"/>
        <end position="20"/>
    </location>
</feature>
<dbReference type="Proteomes" id="UP000319210">
    <property type="component" value="Unassembled WGS sequence"/>
</dbReference>
<gene>
    <name evidence="3" type="ORF">SCA03_54020</name>
</gene>
<dbReference type="AlphaFoldDB" id="A0A4Y3R5C2"/>
<dbReference type="RefSeq" id="WP_086817201.1">
    <property type="nucleotide sequence ID" value="NZ_BJMM01000037.1"/>
</dbReference>
<feature type="chain" id="PRO_5038874981" description="Sugar ABC transporter substrate-binding protein" evidence="2">
    <location>
        <begin position="21"/>
        <end position="465"/>
    </location>
</feature>
<evidence type="ECO:0000313" key="3">
    <source>
        <dbReference type="EMBL" id="GEB52851.1"/>
    </source>
</evidence>
<feature type="compositionally biased region" description="Low complexity" evidence="1">
    <location>
        <begin position="238"/>
        <end position="256"/>
    </location>
</feature>
<dbReference type="Pfam" id="PF01547">
    <property type="entry name" value="SBP_bac_1"/>
    <property type="match status" value="1"/>
</dbReference>
<dbReference type="EMBL" id="BJMM01000037">
    <property type="protein sequence ID" value="GEB52851.1"/>
    <property type="molecule type" value="Genomic_DNA"/>
</dbReference>
<sequence length="465" mass="50710">MSARGTLLGRLRTAAAVALAGVLLASCAGGGEDGRSADGTVTLDYFSLAWQKESVAANKKLVAQWNRTHEKVKVRYVQGQWDTVHDQLLTSFEGGEAPDIIHDDASDLTDFAYGGYLADLRGLLPKELLADIPQRTWDSTTMNGGRVYGVPFSQEPRVIIANEKLLRRSGVRVPTPEHPWTWGEFEKAARELSGRTAKGGRRYGAVWTMKEPVKQSVNLSLSTGGRVFTREGTGNGAKGAENARGAKGAENAENAENAVRFDHRDSAVSELIDRQVRQGTAPRSGLGMAGSDALPGLFAGRYAMAPLNFSFRQQVAQQAPDDFDWTVLPMPRGPGRGQNAQGVVPQTLSVAEESPHKRAAARFVAYLSRPEHMAALAKGDWLLPTGEQALRDPAINRREDGWDVGVETADTLRPSPTLGVRGFAEWSDKIATPAFQRYYRGDIRLGALRESLVEDGNLILDRYQR</sequence>
<dbReference type="PROSITE" id="PS51257">
    <property type="entry name" value="PROKAR_LIPOPROTEIN"/>
    <property type="match status" value="1"/>
</dbReference>
<dbReference type="PANTHER" id="PTHR43649:SF30">
    <property type="entry name" value="ABC TRANSPORTER SUBSTRATE-BINDING PROTEIN"/>
    <property type="match status" value="1"/>
</dbReference>
<dbReference type="InterPro" id="IPR050490">
    <property type="entry name" value="Bact_solute-bd_prot1"/>
</dbReference>
<dbReference type="PANTHER" id="PTHR43649">
    <property type="entry name" value="ARABINOSE-BINDING PROTEIN-RELATED"/>
    <property type="match status" value="1"/>
</dbReference>
<keyword evidence="4" id="KW-1185">Reference proteome</keyword>
<protein>
    <recommendedName>
        <fullName evidence="5">Sugar ABC transporter substrate-binding protein</fullName>
    </recommendedName>
</protein>
<evidence type="ECO:0000313" key="4">
    <source>
        <dbReference type="Proteomes" id="UP000319210"/>
    </source>
</evidence>
<dbReference type="InterPro" id="IPR006059">
    <property type="entry name" value="SBP"/>
</dbReference>
<evidence type="ECO:0000256" key="2">
    <source>
        <dbReference type="SAM" id="SignalP"/>
    </source>
</evidence>
<organism evidence="3 4">
    <name type="scientific">Streptomyces cacaoi</name>
    <dbReference type="NCBI Taxonomy" id="1898"/>
    <lineage>
        <taxon>Bacteria</taxon>
        <taxon>Bacillati</taxon>
        <taxon>Actinomycetota</taxon>
        <taxon>Actinomycetes</taxon>
        <taxon>Kitasatosporales</taxon>
        <taxon>Streptomycetaceae</taxon>
        <taxon>Streptomyces</taxon>
    </lineage>
</organism>
<keyword evidence="2" id="KW-0732">Signal</keyword>